<dbReference type="GO" id="GO:0005789">
    <property type="term" value="C:endoplasmic reticulum membrane"/>
    <property type="evidence" value="ECO:0007669"/>
    <property type="project" value="UniProtKB-SubCell"/>
</dbReference>
<proteinExistence type="predicted"/>
<keyword evidence="4 6" id="KW-1133">Transmembrane helix</keyword>
<dbReference type="Proteomes" id="UP000000591">
    <property type="component" value="Chromosome II"/>
</dbReference>
<dbReference type="OMA" id="TGLMKQY"/>
<name>Q75DX8_EREGS</name>
<evidence type="ECO:0000256" key="2">
    <source>
        <dbReference type="ARBA" id="ARBA00022692"/>
    </source>
</evidence>
<dbReference type="AlphaFoldDB" id="Q75DX8"/>
<dbReference type="PROSITE" id="PS50845">
    <property type="entry name" value="RETICULON"/>
    <property type="match status" value="1"/>
</dbReference>
<sequence length="278" mass="29927">MGHCDLLLWRNPVETGKVFGGLLVALLVLKKVNLVTFFLRVLYTTLFLSSAVEFASKFVLGQGLVTKYGVQECPNVAGMLRPKLEAALARLPAYQTQVRRLVFAASPQQTFKAAGLLYVLHILVSFFSVWTLALLSVVGAFTLPVVYHKYQREIDDAVHQGLALAKAKSAEAQKMASETAAPYIKQIDEKFGPVSHYFIPKTPSSSGPAAQKPAAPSTASSSKGSVVEPSQGASSAASFPSVPSAKIPESATKEVEEEDIDIEQLKQEMKGNKEASAL</sequence>
<dbReference type="HOGENOM" id="CLU_050576_0_0_1"/>
<evidence type="ECO:0000313" key="9">
    <source>
        <dbReference type="EMBL" id="AAS50666.1"/>
    </source>
</evidence>
<dbReference type="PANTHER" id="PTHR10994:SF193">
    <property type="entry name" value="RETICULON-LIKE PROTEIN"/>
    <property type="match status" value="1"/>
</dbReference>
<evidence type="ECO:0000256" key="1">
    <source>
        <dbReference type="ARBA" id="ARBA00004477"/>
    </source>
</evidence>
<feature type="domain" description="Reticulon" evidence="8">
    <location>
        <begin position="3"/>
        <end position="169"/>
    </location>
</feature>
<reference evidence="9 10" key="1">
    <citation type="journal article" date="2004" name="Science">
        <title>The Ashbya gossypii genome as a tool for mapping the ancient Saccharomyces cerevisiae genome.</title>
        <authorList>
            <person name="Dietrich F.S."/>
            <person name="Voegeli S."/>
            <person name="Brachat S."/>
            <person name="Lerch A."/>
            <person name="Gates K."/>
            <person name="Steiner S."/>
            <person name="Mohr C."/>
            <person name="Pohlmann R."/>
            <person name="Luedi P."/>
            <person name="Choi S."/>
            <person name="Wing R.A."/>
            <person name="Flavier A."/>
            <person name="Gaffney T.D."/>
            <person name="Philippsen P."/>
        </authorList>
    </citation>
    <scope>NUCLEOTIDE SEQUENCE [LARGE SCALE GENOMIC DNA]</scope>
    <source>
        <strain evidence="10">ATCC 10895 / CBS 109.51 / FGSC 9923 / NRRL Y-1056</strain>
    </source>
</reference>
<dbReference type="GO" id="GO:0009617">
    <property type="term" value="P:response to bacterium"/>
    <property type="evidence" value="ECO:0007669"/>
    <property type="project" value="InterPro"/>
</dbReference>
<comment type="subcellular location">
    <subcellularLocation>
        <location evidence="1 6">Endoplasmic reticulum membrane</location>
        <topology evidence="1 6">Multi-pass membrane protein</topology>
    </subcellularLocation>
</comment>
<evidence type="ECO:0000259" key="8">
    <source>
        <dbReference type="PROSITE" id="PS50845"/>
    </source>
</evidence>
<dbReference type="RefSeq" id="NP_982842.1">
    <property type="nucleotide sequence ID" value="NM_208195.1"/>
</dbReference>
<dbReference type="InterPro" id="IPR003388">
    <property type="entry name" value="Reticulon"/>
</dbReference>
<evidence type="ECO:0000256" key="3">
    <source>
        <dbReference type="ARBA" id="ARBA00022824"/>
    </source>
</evidence>
<feature type="compositionally biased region" description="Low complexity" evidence="7">
    <location>
        <begin position="233"/>
        <end position="245"/>
    </location>
</feature>
<keyword evidence="2 6" id="KW-0812">Transmembrane</keyword>
<gene>
    <name evidence="9" type="ORF">AGOS_ABL105W</name>
</gene>
<dbReference type="KEGG" id="ago:AGOS_ABL105W"/>
<keyword evidence="3 6" id="KW-0256">Endoplasmic reticulum</keyword>
<dbReference type="PANTHER" id="PTHR10994">
    <property type="entry name" value="RETICULON"/>
    <property type="match status" value="1"/>
</dbReference>
<dbReference type="InterPro" id="IPR045064">
    <property type="entry name" value="Reticulon-like"/>
</dbReference>
<accession>Q75DX8</accession>
<organism evidence="9 10">
    <name type="scientific">Eremothecium gossypii (strain ATCC 10895 / CBS 109.51 / FGSC 9923 / NRRL Y-1056)</name>
    <name type="common">Yeast</name>
    <name type="synonym">Ashbya gossypii</name>
    <dbReference type="NCBI Taxonomy" id="284811"/>
    <lineage>
        <taxon>Eukaryota</taxon>
        <taxon>Fungi</taxon>
        <taxon>Dikarya</taxon>
        <taxon>Ascomycota</taxon>
        <taxon>Saccharomycotina</taxon>
        <taxon>Saccharomycetes</taxon>
        <taxon>Saccharomycetales</taxon>
        <taxon>Saccharomycetaceae</taxon>
        <taxon>Eremothecium</taxon>
    </lineage>
</organism>
<dbReference type="FunCoup" id="Q75DX8">
    <property type="interactions" value="278"/>
</dbReference>
<reference evidence="10" key="2">
    <citation type="journal article" date="2013" name="G3 (Bethesda)">
        <title>Genomes of Ashbya fungi isolated from insects reveal four mating-type loci, numerous translocations, lack of transposons, and distinct gene duplications.</title>
        <authorList>
            <person name="Dietrich F.S."/>
            <person name="Voegeli S."/>
            <person name="Kuo S."/>
            <person name="Philippsen P."/>
        </authorList>
    </citation>
    <scope>GENOME REANNOTATION</scope>
    <source>
        <strain evidence="10">ATCC 10895 / CBS 109.51 / FGSC 9923 / NRRL Y-1056</strain>
    </source>
</reference>
<feature type="compositionally biased region" description="Low complexity" evidence="7">
    <location>
        <begin position="208"/>
        <end position="225"/>
    </location>
</feature>
<dbReference type="eggNOG" id="KOG1792">
    <property type="taxonomic scope" value="Eukaryota"/>
</dbReference>
<feature type="compositionally biased region" description="Basic and acidic residues" evidence="7">
    <location>
        <begin position="263"/>
        <end position="278"/>
    </location>
</feature>
<dbReference type="EMBL" id="AE016815">
    <property type="protein sequence ID" value="AAS50666.1"/>
    <property type="molecule type" value="Genomic_DNA"/>
</dbReference>
<feature type="transmembrane region" description="Helical" evidence="6">
    <location>
        <begin position="116"/>
        <end position="143"/>
    </location>
</feature>
<evidence type="ECO:0000313" key="10">
    <source>
        <dbReference type="Proteomes" id="UP000000591"/>
    </source>
</evidence>
<evidence type="ECO:0000256" key="5">
    <source>
        <dbReference type="ARBA" id="ARBA00023136"/>
    </source>
</evidence>
<feature type="transmembrane region" description="Helical" evidence="6">
    <location>
        <begin position="18"/>
        <end position="39"/>
    </location>
</feature>
<evidence type="ECO:0000256" key="4">
    <source>
        <dbReference type="ARBA" id="ARBA00022989"/>
    </source>
</evidence>
<evidence type="ECO:0000256" key="7">
    <source>
        <dbReference type="SAM" id="MobiDB-lite"/>
    </source>
</evidence>
<protein>
    <recommendedName>
        <fullName evidence="6">Reticulon-like protein</fullName>
    </recommendedName>
</protein>
<dbReference type="STRING" id="284811.Q75DX8"/>
<dbReference type="GeneID" id="4618922"/>
<keyword evidence="5 6" id="KW-0472">Membrane</keyword>
<dbReference type="OrthoDB" id="567788at2759"/>
<dbReference type="Pfam" id="PF02453">
    <property type="entry name" value="Reticulon"/>
    <property type="match status" value="1"/>
</dbReference>
<feature type="region of interest" description="Disordered" evidence="7">
    <location>
        <begin position="202"/>
        <end position="278"/>
    </location>
</feature>
<dbReference type="InParanoid" id="Q75DX8"/>
<keyword evidence="10" id="KW-1185">Reference proteome</keyword>
<evidence type="ECO:0000256" key="6">
    <source>
        <dbReference type="RuleBase" id="RU363132"/>
    </source>
</evidence>